<protein>
    <submittedName>
        <fullName evidence="2">DUF1236 domain-containing protein</fullName>
    </submittedName>
</protein>
<feature type="chain" id="PRO_5025062095" evidence="1">
    <location>
        <begin position="30"/>
        <end position="123"/>
    </location>
</feature>
<dbReference type="Pfam" id="PF06823">
    <property type="entry name" value="DUF1236"/>
    <property type="match status" value="1"/>
</dbReference>
<dbReference type="EMBL" id="CP044543">
    <property type="protein sequence ID" value="QFI72190.1"/>
    <property type="molecule type" value="Genomic_DNA"/>
</dbReference>
<gene>
    <name evidence="2" type="ORF">F8237_07190</name>
</gene>
<dbReference type="KEGG" id="bbet:F8237_07190"/>
<evidence type="ECO:0000313" key="3">
    <source>
        <dbReference type="Proteomes" id="UP000325641"/>
    </source>
</evidence>
<proteinExistence type="predicted"/>
<evidence type="ECO:0000313" key="2">
    <source>
        <dbReference type="EMBL" id="QFI72190.1"/>
    </source>
</evidence>
<feature type="signal peptide" evidence="1">
    <location>
        <begin position="1"/>
        <end position="29"/>
    </location>
</feature>
<evidence type="ECO:0000256" key="1">
    <source>
        <dbReference type="SAM" id="SignalP"/>
    </source>
</evidence>
<name>A0A5P6P1K8_9BRAD</name>
<accession>A0A5P6P1K8</accession>
<sequence length="123" mass="13284">MSKEFCMRNRILALAALAAAIGSPVAAQAQTGITVGRAPVVVDSGPTIAVEQRPAFRDYVVEQRVPAFSIPDRVVVGSTLPESGVTYYDVPQRFGATTYRYTVVNGATVLVEPRSRRIVEVMD</sequence>
<dbReference type="Proteomes" id="UP000325641">
    <property type="component" value="Chromosome"/>
</dbReference>
<keyword evidence="1" id="KW-0732">Signal</keyword>
<reference evidence="3" key="1">
    <citation type="submission" date="2019-10" db="EMBL/GenBank/DDBJ databases">
        <title>Complete Genome Sequence of Bradyrhizobium betae type strain PL7HG1T.</title>
        <authorList>
            <person name="Bromfield E.S.P."/>
            <person name="Cloutier S."/>
        </authorList>
    </citation>
    <scope>NUCLEOTIDE SEQUENCE [LARGE SCALE GENOMIC DNA]</scope>
    <source>
        <strain evidence="3">PL7HG1</strain>
    </source>
</reference>
<dbReference type="InterPro" id="IPR009642">
    <property type="entry name" value="DUF1236"/>
</dbReference>
<organism evidence="2 3">
    <name type="scientific">Bradyrhizobium betae</name>
    <dbReference type="NCBI Taxonomy" id="244734"/>
    <lineage>
        <taxon>Bacteria</taxon>
        <taxon>Pseudomonadati</taxon>
        <taxon>Pseudomonadota</taxon>
        <taxon>Alphaproteobacteria</taxon>
        <taxon>Hyphomicrobiales</taxon>
        <taxon>Nitrobacteraceae</taxon>
        <taxon>Bradyrhizobium</taxon>
    </lineage>
</organism>
<dbReference type="AlphaFoldDB" id="A0A5P6P1K8"/>
<dbReference type="OrthoDB" id="102964at2"/>